<evidence type="ECO:0000313" key="2">
    <source>
        <dbReference type="EMBL" id="MBB5207329.1"/>
    </source>
</evidence>
<feature type="transmembrane region" description="Helical" evidence="1">
    <location>
        <begin position="6"/>
        <end position="25"/>
    </location>
</feature>
<feature type="transmembrane region" description="Helical" evidence="1">
    <location>
        <begin position="327"/>
        <end position="346"/>
    </location>
</feature>
<keyword evidence="1" id="KW-0812">Transmembrane</keyword>
<keyword evidence="3" id="KW-1185">Reference proteome</keyword>
<name>A0A7W8D3Q5_9GAMM</name>
<feature type="transmembrane region" description="Helical" evidence="1">
    <location>
        <begin position="117"/>
        <end position="141"/>
    </location>
</feature>
<feature type="transmembrane region" description="Helical" evidence="1">
    <location>
        <begin position="353"/>
        <end position="374"/>
    </location>
</feature>
<keyword evidence="1" id="KW-1133">Transmembrane helix</keyword>
<evidence type="ECO:0008006" key="4">
    <source>
        <dbReference type="Google" id="ProtNLM"/>
    </source>
</evidence>
<gene>
    <name evidence="2" type="ORF">HNQ52_000845</name>
</gene>
<evidence type="ECO:0000256" key="1">
    <source>
        <dbReference type="SAM" id="Phobius"/>
    </source>
</evidence>
<dbReference type="AlphaFoldDB" id="A0A7W8D3Q5"/>
<dbReference type="Proteomes" id="UP000521199">
    <property type="component" value="Unassembled WGS sequence"/>
</dbReference>
<feature type="transmembrane region" description="Helical" evidence="1">
    <location>
        <begin position="417"/>
        <end position="436"/>
    </location>
</feature>
<organism evidence="2 3">
    <name type="scientific">Chiayiivirga flava</name>
    <dbReference type="NCBI Taxonomy" id="659595"/>
    <lineage>
        <taxon>Bacteria</taxon>
        <taxon>Pseudomonadati</taxon>
        <taxon>Pseudomonadota</taxon>
        <taxon>Gammaproteobacteria</taxon>
        <taxon>Lysobacterales</taxon>
        <taxon>Lysobacteraceae</taxon>
        <taxon>Chiayiivirga</taxon>
    </lineage>
</organism>
<protein>
    <recommendedName>
        <fullName evidence="4">Glycosyltransferase RgtA/B/C/D-like domain-containing protein</fullName>
    </recommendedName>
</protein>
<feature type="transmembrane region" description="Helical" evidence="1">
    <location>
        <begin position="211"/>
        <end position="228"/>
    </location>
</feature>
<evidence type="ECO:0000313" key="3">
    <source>
        <dbReference type="Proteomes" id="UP000521199"/>
    </source>
</evidence>
<sequence>MNVSAALLALLLPWAAGGLLCRLLFGARPAPGRACIAVGAGFLVGCTAWGMALRWYPERGTTEDLFAATAGWLAGIVLLGGLALLLMQRRRSQDVPDSGEPPHALDAAATRRRRTAWAVALLVAAFGVLIVLQSVALPALAWDAWNAWFAKAKGWYFAGHLVPPLPPRAWLAATPGSGIAVLAAHYPDTLPRLAVWMASASGGWHEPAVHLLWPGAWLALGLALFGLQRRAGVDVLPAVTVAGFVLTLPLVLAHATLAGYADLWVAAMLLVATAQAEQWLRTRRWQDAALALLAAALLPALKHEGAIWFACLGAAVLLAQLPRRGRWIALAAALAVFAISLPFGGLSLPLPGLGWVTLGWGVAVVPGLGTLDLHWRAVTGPVLESLFLRENWNLLWYAAPLVLWFGRGALRQPSVAALGWFFAFGFAFLFVLFFFTDASRWAQNLTSLNRIVLQMVPALVFWLSLLWRDRNTPSDTPRPSPH</sequence>
<accession>A0A7W8D3Q5</accession>
<feature type="transmembrane region" description="Helical" evidence="1">
    <location>
        <begin position="235"/>
        <end position="257"/>
    </location>
</feature>
<feature type="transmembrane region" description="Helical" evidence="1">
    <location>
        <begin position="65"/>
        <end position="86"/>
    </location>
</feature>
<comment type="caution">
    <text evidence="2">The sequence shown here is derived from an EMBL/GenBank/DDBJ whole genome shotgun (WGS) entry which is preliminary data.</text>
</comment>
<feature type="transmembrane region" description="Helical" evidence="1">
    <location>
        <begin position="292"/>
        <end position="321"/>
    </location>
</feature>
<dbReference type="RefSeq" id="WP_183959842.1">
    <property type="nucleotide sequence ID" value="NZ_JACHHP010000001.1"/>
</dbReference>
<feature type="transmembrane region" description="Helical" evidence="1">
    <location>
        <begin position="34"/>
        <end position="53"/>
    </location>
</feature>
<proteinExistence type="predicted"/>
<feature type="transmembrane region" description="Helical" evidence="1">
    <location>
        <begin position="448"/>
        <end position="467"/>
    </location>
</feature>
<dbReference type="EMBL" id="JACHHP010000001">
    <property type="protein sequence ID" value="MBB5207329.1"/>
    <property type="molecule type" value="Genomic_DNA"/>
</dbReference>
<keyword evidence="1" id="KW-0472">Membrane</keyword>
<reference evidence="2 3" key="1">
    <citation type="submission" date="2020-08" db="EMBL/GenBank/DDBJ databases">
        <title>Genomic Encyclopedia of Type Strains, Phase IV (KMG-IV): sequencing the most valuable type-strain genomes for metagenomic binning, comparative biology and taxonomic classification.</title>
        <authorList>
            <person name="Goeker M."/>
        </authorList>
    </citation>
    <scope>NUCLEOTIDE SEQUENCE [LARGE SCALE GENOMIC DNA]</scope>
    <source>
        <strain evidence="2 3">DSM 24163</strain>
    </source>
</reference>